<comment type="caution">
    <text evidence="1">The sequence shown here is derived from an EMBL/GenBank/DDBJ whole genome shotgun (WGS) entry which is preliminary data.</text>
</comment>
<accession>M2QJU5</accession>
<dbReference type="PATRIC" id="fig|1238180.3.peg.3365"/>
<reference evidence="1 2" key="1">
    <citation type="submission" date="2012-10" db="EMBL/GenBank/DDBJ databases">
        <title>Genome assembly of Amycolatopsis azurea DSM 43854.</title>
        <authorList>
            <person name="Khatri I."/>
            <person name="Kaur I."/>
            <person name="Subramanian S."/>
            <person name="Mayilraj S."/>
        </authorList>
    </citation>
    <scope>NUCLEOTIDE SEQUENCE [LARGE SCALE GENOMIC DNA]</scope>
    <source>
        <strain evidence="1 2">DSM 43854</strain>
    </source>
</reference>
<gene>
    <name evidence="1" type="ORF">C791_2766</name>
</gene>
<dbReference type="EMBL" id="ANMG01000026">
    <property type="protein sequence ID" value="EMD26946.1"/>
    <property type="molecule type" value="Genomic_DNA"/>
</dbReference>
<dbReference type="AlphaFoldDB" id="M2QJU5"/>
<evidence type="ECO:0000313" key="2">
    <source>
        <dbReference type="Proteomes" id="UP000014137"/>
    </source>
</evidence>
<name>M2QJU5_9PSEU</name>
<organism evidence="1 2">
    <name type="scientific">Amycolatopsis azurea DSM 43854</name>
    <dbReference type="NCBI Taxonomy" id="1238180"/>
    <lineage>
        <taxon>Bacteria</taxon>
        <taxon>Bacillati</taxon>
        <taxon>Actinomycetota</taxon>
        <taxon>Actinomycetes</taxon>
        <taxon>Pseudonocardiales</taxon>
        <taxon>Pseudonocardiaceae</taxon>
        <taxon>Amycolatopsis</taxon>
    </lineage>
</organism>
<sequence>MNLSDLPLTPSTTTMRFTVSDDQAGTERFHLTFRVTRSP</sequence>
<dbReference type="Proteomes" id="UP000014137">
    <property type="component" value="Unassembled WGS sequence"/>
</dbReference>
<evidence type="ECO:0000313" key="1">
    <source>
        <dbReference type="EMBL" id="EMD26946.1"/>
    </source>
</evidence>
<proteinExistence type="predicted"/>
<protein>
    <submittedName>
        <fullName evidence="1">Uncharacterized protein</fullName>
    </submittedName>
</protein>